<dbReference type="EMBL" id="JBFXLR010000039">
    <property type="protein sequence ID" value="KAL2844909.1"/>
    <property type="molecule type" value="Genomic_DNA"/>
</dbReference>
<dbReference type="Proteomes" id="UP001610444">
    <property type="component" value="Unassembled WGS sequence"/>
</dbReference>
<dbReference type="PANTHER" id="PTHR42791:SF14">
    <property type="entry name" value="N-ACETYLTRANSFERASE DOMAIN-CONTAINING PROTEIN"/>
    <property type="match status" value="1"/>
</dbReference>
<dbReference type="InterPro" id="IPR016181">
    <property type="entry name" value="Acyl_CoA_acyltransferase"/>
</dbReference>
<organism evidence="1 2">
    <name type="scientific">Aspergillus pseudodeflectus</name>
    <dbReference type="NCBI Taxonomy" id="176178"/>
    <lineage>
        <taxon>Eukaryota</taxon>
        <taxon>Fungi</taxon>
        <taxon>Dikarya</taxon>
        <taxon>Ascomycota</taxon>
        <taxon>Pezizomycotina</taxon>
        <taxon>Eurotiomycetes</taxon>
        <taxon>Eurotiomycetidae</taxon>
        <taxon>Eurotiales</taxon>
        <taxon>Aspergillaceae</taxon>
        <taxon>Aspergillus</taxon>
        <taxon>Aspergillus subgen. Nidulantes</taxon>
    </lineage>
</organism>
<proteinExistence type="predicted"/>
<name>A0ABR4JY45_9EURO</name>
<keyword evidence="2" id="KW-1185">Reference proteome</keyword>
<dbReference type="InterPro" id="IPR052523">
    <property type="entry name" value="Trichothecene_AcTrans"/>
</dbReference>
<evidence type="ECO:0008006" key="3">
    <source>
        <dbReference type="Google" id="ProtNLM"/>
    </source>
</evidence>
<dbReference type="SUPFAM" id="SSF55729">
    <property type="entry name" value="Acyl-CoA N-acyltransferases (Nat)"/>
    <property type="match status" value="1"/>
</dbReference>
<gene>
    <name evidence="1" type="ORF">BJX68DRAFT_269443</name>
</gene>
<dbReference type="GeneID" id="98161518"/>
<reference evidence="1 2" key="1">
    <citation type="submission" date="2024-07" db="EMBL/GenBank/DDBJ databases">
        <title>Section-level genome sequencing and comparative genomics of Aspergillus sections Usti and Cavernicolus.</title>
        <authorList>
            <consortium name="Lawrence Berkeley National Laboratory"/>
            <person name="Nybo J.L."/>
            <person name="Vesth T.C."/>
            <person name="Theobald S."/>
            <person name="Frisvad J.C."/>
            <person name="Larsen T.O."/>
            <person name="Kjaerboelling I."/>
            <person name="Rothschild-Mancinelli K."/>
            <person name="Lyhne E.K."/>
            <person name="Kogle M.E."/>
            <person name="Barry K."/>
            <person name="Clum A."/>
            <person name="Na H."/>
            <person name="Ledsgaard L."/>
            <person name="Lin J."/>
            <person name="Lipzen A."/>
            <person name="Kuo A."/>
            <person name="Riley R."/>
            <person name="Mondo S."/>
            <person name="LaButti K."/>
            <person name="Haridas S."/>
            <person name="Pangalinan J."/>
            <person name="Salamov A.A."/>
            <person name="Simmons B.A."/>
            <person name="Magnuson J.K."/>
            <person name="Chen J."/>
            <person name="Drula E."/>
            <person name="Henrissat B."/>
            <person name="Wiebenga A."/>
            <person name="Lubbers R.J."/>
            <person name="Gomes A.C."/>
            <person name="Macurrencykelacurrency M.R."/>
            <person name="Stajich J."/>
            <person name="Grigoriev I.V."/>
            <person name="Mortensen U.H."/>
            <person name="De vries R.P."/>
            <person name="Baker S.E."/>
            <person name="Andersen M.R."/>
        </authorList>
    </citation>
    <scope>NUCLEOTIDE SEQUENCE [LARGE SCALE GENOMIC DNA]</scope>
    <source>
        <strain evidence="1 2">CBS 756.74</strain>
    </source>
</reference>
<dbReference type="PANTHER" id="PTHR42791">
    <property type="entry name" value="GNAT FAMILY ACETYLTRANSFERASE"/>
    <property type="match status" value="1"/>
</dbReference>
<accession>A0ABR4JY45</accession>
<dbReference type="Gene3D" id="3.40.630.30">
    <property type="match status" value="1"/>
</dbReference>
<protein>
    <recommendedName>
        <fullName evidence="3">N-acetyltransferase domain-containing protein</fullName>
    </recommendedName>
</protein>
<evidence type="ECO:0000313" key="1">
    <source>
        <dbReference type="EMBL" id="KAL2844909.1"/>
    </source>
</evidence>
<evidence type="ECO:0000313" key="2">
    <source>
        <dbReference type="Proteomes" id="UP001610444"/>
    </source>
</evidence>
<comment type="caution">
    <text evidence="1">The sequence shown here is derived from an EMBL/GenBank/DDBJ whole genome shotgun (WGS) entry which is preliminary data.</text>
</comment>
<sequence>MRRQRRRVLQEKTLPNSEQKSVMILDLCALDSDFQRRGIAAKLVPWGLEGAQRLGDIEAITEASRMGRSVYKLLGFKEVVAIEYEVDEEFNDRSMPSNFFLRTRAPSFN</sequence>
<dbReference type="RefSeq" id="XP_070896375.1">
    <property type="nucleotide sequence ID" value="XM_071046354.1"/>
</dbReference>